<organism evidence="1 2">
    <name type="scientific">candidate division MSBL1 archaeon SCGC-AAA385D11</name>
    <dbReference type="NCBI Taxonomy" id="1698286"/>
    <lineage>
        <taxon>Archaea</taxon>
        <taxon>Methanobacteriati</taxon>
        <taxon>Methanobacteriota</taxon>
        <taxon>candidate division MSBL1</taxon>
    </lineage>
</organism>
<dbReference type="EMBL" id="LHYK01000011">
    <property type="protein sequence ID" value="KXB08113.1"/>
    <property type="molecule type" value="Genomic_DNA"/>
</dbReference>
<evidence type="ECO:0000313" key="2">
    <source>
        <dbReference type="Proteomes" id="UP000070256"/>
    </source>
</evidence>
<keyword evidence="2" id="KW-1185">Reference proteome</keyword>
<protein>
    <recommendedName>
        <fullName evidence="3">Polymerase nucleotidyl transferase domain-containing protein</fullName>
    </recommendedName>
</protein>
<sequence length="312" mass="36198">MRRVRIRDFLETEDMIFSVVTYKHPSNHYNALLRFVRDPRGERTRDNINYRKLSFQEAVNYINTWRPEYGDGEPHKVPDANLKRIVRPKKALSRLNKEGHAEITTITKKLLAEGANSEDLGITGSHLVGLDQPSSDIDFVAYGLKGFKAARLALRKGIKNGGIRSVEEETWGRIYRKRSPELDFDEFIEHEKRKFNRGMIGKRYFDLLFTRSWSEIKDIPSRGKKREKMVVEAKVTDDSFCFDSPAIYEVEHPEIDRVASYTHTYAGQVFKGEELQAKGWVEESEKETLLVVGTSRKAKGEWIRSLDLIKNR</sequence>
<evidence type="ECO:0000313" key="1">
    <source>
        <dbReference type="EMBL" id="KXB08113.1"/>
    </source>
</evidence>
<dbReference type="AlphaFoldDB" id="A0A133VNW4"/>
<evidence type="ECO:0008006" key="3">
    <source>
        <dbReference type="Google" id="ProtNLM"/>
    </source>
</evidence>
<accession>A0A133VNW4</accession>
<proteinExistence type="predicted"/>
<reference evidence="1 2" key="1">
    <citation type="journal article" date="2016" name="Sci. Rep.">
        <title>Metabolic traits of an uncultured archaeal lineage -MSBL1- from brine pools of the Red Sea.</title>
        <authorList>
            <person name="Mwirichia R."/>
            <person name="Alam I."/>
            <person name="Rashid M."/>
            <person name="Vinu M."/>
            <person name="Ba-Alawi W."/>
            <person name="Anthony Kamau A."/>
            <person name="Kamanda Ngugi D."/>
            <person name="Goker M."/>
            <person name="Klenk H.P."/>
            <person name="Bajic V."/>
            <person name="Stingl U."/>
        </authorList>
    </citation>
    <scope>NUCLEOTIDE SEQUENCE [LARGE SCALE GENOMIC DNA]</scope>
    <source>
        <strain evidence="1">SCGC-AAA385D11</strain>
    </source>
</reference>
<comment type="caution">
    <text evidence="1">The sequence shown here is derived from an EMBL/GenBank/DDBJ whole genome shotgun (WGS) entry which is preliminary data.</text>
</comment>
<gene>
    <name evidence="1" type="ORF">AKJ58_00840</name>
</gene>
<dbReference type="Proteomes" id="UP000070256">
    <property type="component" value="Unassembled WGS sequence"/>
</dbReference>
<name>A0A133VNW4_9EURY</name>